<organism evidence="1 2">
    <name type="scientific">Mannheimia phage vB_MhM_1127AP1</name>
    <dbReference type="NCBI Taxonomy" id="1572746"/>
    <lineage>
        <taxon>Viruses</taxon>
        <taxon>Duplodnaviria</taxon>
        <taxon>Heunggongvirae</taxon>
        <taxon>Uroviricota</taxon>
        <taxon>Caudoviricetes</taxon>
        <taxon>Peduoviridae</taxon>
        <taxon>Baylorvirus</taxon>
        <taxon>Baylorvirus bv1127AP1</taxon>
    </lineage>
</organism>
<name>A0A0M3LP12_9CAUD</name>
<accession>A0A0M3LP12</accession>
<protein>
    <submittedName>
        <fullName evidence="1">Uncharacterized protein</fullName>
    </submittedName>
</protein>
<dbReference type="Proteomes" id="UP000224663">
    <property type="component" value="Segment"/>
</dbReference>
<gene>
    <name evidence="1" type="ORF">1127AP1_48</name>
</gene>
<dbReference type="EMBL" id="KP137436">
    <property type="protein sequence ID" value="AJA73100.1"/>
    <property type="molecule type" value="Genomic_DNA"/>
</dbReference>
<proteinExistence type="predicted"/>
<evidence type="ECO:0000313" key="1">
    <source>
        <dbReference type="EMBL" id="AJA73100.1"/>
    </source>
</evidence>
<reference evidence="1 2" key="1">
    <citation type="journal article" date="2015" name="BMC Microbiol.">
        <title>Comparative analysis of multiple inducible phages from Mannheimia haemolytica.</title>
        <authorList>
            <person name="Niu Y.D."/>
            <person name="Cook S.R."/>
            <person name="Wang J."/>
            <person name="Klima C.L."/>
            <person name="Hsu Y.H."/>
            <person name="Kropinski A.M."/>
            <person name="Turner D."/>
            <person name="McAllister T.A."/>
        </authorList>
    </citation>
    <scope>NUCLEOTIDE SEQUENCE [LARGE SCALE GENOMIC DNA]</scope>
</reference>
<keyword evidence="2" id="KW-1185">Reference proteome</keyword>
<sequence length="96" mass="10833">MEQLQAVSNEQVFAKLCEVEQLLKVKGVNEHSRELWDLGDVAAYFGYTKEHTSRSVVSSPHFPKPIALDGLRGKGRGAKKWVSGEVVKFCLMWKVK</sequence>
<evidence type="ECO:0000313" key="2">
    <source>
        <dbReference type="Proteomes" id="UP000224663"/>
    </source>
</evidence>